<keyword evidence="1" id="KW-0812">Transmembrane</keyword>
<dbReference type="Proteomes" id="UP000199681">
    <property type="component" value="Unassembled WGS sequence"/>
</dbReference>
<reference evidence="2 4" key="1">
    <citation type="submission" date="2016-10" db="EMBL/GenBank/DDBJ databases">
        <authorList>
            <person name="Varghese N."/>
            <person name="Submissions S."/>
        </authorList>
    </citation>
    <scope>NUCLEOTIDE SEQUENCE [LARGE SCALE GENOMIC DNA]</scope>
    <source>
        <strain evidence="2 4">GMCC 1.11211</strain>
    </source>
</reference>
<dbReference type="Pfam" id="PF06961">
    <property type="entry name" value="DUF1294"/>
    <property type="match status" value="1"/>
</dbReference>
<dbReference type="EMBL" id="SOFE01000032">
    <property type="protein sequence ID" value="TFB81357.1"/>
    <property type="molecule type" value="Genomic_DNA"/>
</dbReference>
<comment type="caution">
    <text evidence="3">The sequence shown here is derived from an EMBL/GenBank/DDBJ whole genome shotgun (WGS) entry which is preliminary data.</text>
</comment>
<evidence type="ECO:0000313" key="3">
    <source>
        <dbReference type="EMBL" id="TFB81357.1"/>
    </source>
</evidence>
<dbReference type="InterPro" id="IPR010718">
    <property type="entry name" value="DUF1294"/>
</dbReference>
<evidence type="ECO:0000256" key="1">
    <source>
        <dbReference type="SAM" id="Phobius"/>
    </source>
</evidence>
<dbReference type="AlphaFoldDB" id="A0A1I3ENF7"/>
<dbReference type="STRING" id="995038.SAMN05216274_1306"/>
<accession>A0A1I3ENF7</accession>
<evidence type="ECO:0000313" key="4">
    <source>
        <dbReference type="Proteomes" id="UP000199681"/>
    </source>
</evidence>
<feature type="transmembrane region" description="Helical" evidence="1">
    <location>
        <begin position="12"/>
        <end position="30"/>
    </location>
</feature>
<feature type="transmembrane region" description="Helical" evidence="1">
    <location>
        <begin position="101"/>
        <end position="121"/>
    </location>
</feature>
<protein>
    <submittedName>
        <fullName evidence="3">DUF1294 domain-containing protein</fullName>
    </submittedName>
    <submittedName>
        <fullName evidence="2">Uncharacterized membrane protein YsdA, DUF1294 family</fullName>
    </submittedName>
</protein>
<evidence type="ECO:0000313" key="2">
    <source>
        <dbReference type="EMBL" id="SFI00482.1"/>
    </source>
</evidence>
<dbReference type="EMBL" id="FOPW01000030">
    <property type="protein sequence ID" value="SFI00482.1"/>
    <property type="molecule type" value="Genomic_DNA"/>
</dbReference>
<keyword evidence="1" id="KW-1133">Transmembrane helix</keyword>
<keyword evidence="4" id="KW-1185">Reference proteome</keyword>
<dbReference type="RefSeq" id="WP_092453207.1">
    <property type="nucleotide sequence ID" value="NZ_BKAC01000036.1"/>
</dbReference>
<dbReference type="InterPro" id="IPR036259">
    <property type="entry name" value="MFS_trans_sf"/>
</dbReference>
<reference evidence="3 5" key="2">
    <citation type="submission" date="2019-03" db="EMBL/GenBank/DDBJ databases">
        <title>Genomics of glacier-inhabiting Cryobacterium strains.</title>
        <authorList>
            <person name="Liu Q."/>
            <person name="Xin Y.-H."/>
        </authorList>
    </citation>
    <scope>NUCLEOTIDE SEQUENCE [LARGE SCALE GENOMIC DNA]</scope>
    <source>
        <strain evidence="3 5">Hh34</strain>
    </source>
</reference>
<proteinExistence type="predicted"/>
<sequence>MVDACSRRDRGSYLAIAGFAVVCLGVGWYWSLPLWVAGLYLAASLVCFVLYLVDKRRARTARRRVSERTLLLWGLVGGWPGAIVAQQIVRHKTQKTRFRRAFWLTVVVNVGLFVTLSSPAFDEVLGQLFSIRCILPRFQPRAWPSKWPG</sequence>
<evidence type="ECO:0000313" key="5">
    <source>
        <dbReference type="Proteomes" id="UP000297963"/>
    </source>
</evidence>
<dbReference type="Proteomes" id="UP000297963">
    <property type="component" value="Unassembled WGS sequence"/>
</dbReference>
<gene>
    <name evidence="3" type="ORF">E3O11_16680</name>
    <name evidence="2" type="ORF">SAMN05216274_1306</name>
</gene>
<keyword evidence="1" id="KW-0472">Membrane</keyword>
<name>A0A1I3ENF7_9MICO</name>
<organism evidence="3 5">
    <name type="scientific">Cryobacterium levicorallinum</name>
    <dbReference type="NCBI Taxonomy" id="995038"/>
    <lineage>
        <taxon>Bacteria</taxon>
        <taxon>Bacillati</taxon>
        <taxon>Actinomycetota</taxon>
        <taxon>Actinomycetes</taxon>
        <taxon>Micrococcales</taxon>
        <taxon>Microbacteriaceae</taxon>
        <taxon>Cryobacterium</taxon>
    </lineage>
</organism>
<feature type="transmembrane region" description="Helical" evidence="1">
    <location>
        <begin position="36"/>
        <end position="53"/>
    </location>
</feature>
<dbReference type="SUPFAM" id="SSF103473">
    <property type="entry name" value="MFS general substrate transporter"/>
    <property type="match status" value="1"/>
</dbReference>